<evidence type="ECO:0000313" key="1">
    <source>
        <dbReference type="EMBL" id="SVD68322.1"/>
    </source>
</evidence>
<reference evidence="1" key="1">
    <citation type="submission" date="2018-05" db="EMBL/GenBank/DDBJ databases">
        <authorList>
            <person name="Lanie J.A."/>
            <person name="Ng W.-L."/>
            <person name="Kazmierczak K.M."/>
            <person name="Andrzejewski T.M."/>
            <person name="Davidsen T.M."/>
            <person name="Wayne K.J."/>
            <person name="Tettelin H."/>
            <person name="Glass J.I."/>
            <person name="Rusch D."/>
            <person name="Podicherti R."/>
            <person name="Tsui H.-C.T."/>
            <person name="Winkler M.E."/>
        </authorList>
    </citation>
    <scope>NUCLEOTIDE SEQUENCE</scope>
</reference>
<organism evidence="1">
    <name type="scientific">marine metagenome</name>
    <dbReference type="NCBI Taxonomy" id="408172"/>
    <lineage>
        <taxon>unclassified sequences</taxon>
        <taxon>metagenomes</taxon>
        <taxon>ecological metagenomes</taxon>
    </lineage>
</organism>
<feature type="non-terminal residue" evidence="1">
    <location>
        <position position="32"/>
    </location>
</feature>
<sequence length="32" mass="3641">MLVEVEVVGGENSPLDLHRMYDLLADPIEVMR</sequence>
<gene>
    <name evidence="1" type="ORF">METZ01_LOCUS421176</name>
</gene>
<dbReference type="AlphaFoldDB" id="A0A382XB93"/>
<dbReference type="EMBL" id="UINC01166395">
    <property type="protein sequence ID" value="SVD68322.1"/>
    <property type="molecule type" value="Genomic_DNA"/>
</dbReference>
<proteinExistence type="predicted"/>
<name>A0A382XB93_9ZZZZ</name>
<protein>
    <submittedName>
        <fullName evidence="1">Uncharacterized protein</fullName>
    </submittedName>
</protein>
<accession>A0A382XB93</accession>